<dbReference type="InterPro" id="IPR036188">
    <property type="entry name" value="FAD/NAD-bd_sf"/>
</dbReference>
<keyword evidence="4" id="KW-1185">Reference proteome</keyword>
<dbReference type="SUPFAM" id="SSF54373">
    <property type="entry name" value="FAD-linked reductases, C-terminal domain"/>
    <property type="match status" value="1"/>
</dbReference>
<dbReference type="PANTHER" id="PTHR11552">
    <property type="entry name" value="GLUCOSE-METHANOL-CHOLINE GMC OXIDOREDUCTASE"/>
    <property type="match status" value="1"/>
</dbReference>
<dbReference type="Gene3D" id="3.30.560.10">
    <property type="entry name" value="Glucose Oxidase, domain 3"/>
    <property type="match status" value="1"/>
</dbReference>
<dbReference type="InterPro" id="IPR012132">
    <property type="entry name" value="GMC_OxRdtase"/>
</dbReference>
<dbReference type="PANTHER" id="PTHR11552:SF227">
    <property type="entry name" value="GLUCOSE DEHYDROGENASE [FAD, QUINONE]-LIKE PROTEIN"/>
    <property type="match status" value="1"/>
</dbReference>
<evidence type="ECO:0000313" key="3">
    <source>
        <dbReference type="EMBL" id="GBN03669.1"/>
    </source>
</evidence>
<organism evidence="3 4">
    <name type="scientific">Araneus ventricosus</name>
    <name type="common">Orbweaver spider</name>
    <name type="synonym">Epeira ventricosa</name>
    <dbReference type="NCBI Taxonomy" id="182803"/>
    <lineage>
        <taxon>Eukaryota</taxon>
        <taxon>Metazoa</taxon>
        <taxon>Ecdysozoa</taxon>
        <taxon>Arthropoda</taxon>
        <taxon>Chelicerata</taxon>
        <taxon>Arachnida</taxon>
        <taxon>Araneae</taxon>
        <taxon>Araneomorphae</taxon>
        <taxon>Entelegynae</taxon>
        <taxon>Araneoidea</taxon>
        <taxon>Araneidae</taxon>
        <taxon>Araneus</taxon>
    </lineage>
</organism>
<sequence>MNTRKEIHVQYKLIQVPGYENSVLSDISAKLLGIRFFDKQGIIFSSVKEKTPTFLNATVQSSSNRLNLIQIEVIADLRVGDNLQDHVGNLVLNFEAKHAEPIFWKEAALPSNILRYKLHATGPYTSLCGIEGLAFLNTKYNDARLDWPDAEIHLLSGSVATDYTQAFRQRIGLPEEVYDKVYKPYIGKNSFSFFPALLRPKSRGAVRLKSDDPYEYPLIDFNLFQYEEDLDKVVDIMKQCVNIVANTTAFKKIAAKMFTIKVPGCENYEIYSDNYLRCLARDYPFNAYHPSGTCKMGDADDETTVVDPELK</sequence>
<dbReference type="Gene3D" id="3.50.50.60">
    <property type="entry name" value="FAD/NAD(P)-binding domain"/>
    <property type="match status" value="1"/>
</dbReference>
<reference evidence="3 4" key="1">
    <citation type="journal article" date="2019" name="Sci. Rep.">
        <title>Orb-weaving spider Araneus ventricosus genome elucidates the spidroin gene catalogue.</title>
        <authorList>
            <person name="Kono N."/>
            <person name="Nakamura H."/>
            <person name="Ohtoshi R."/>
            <person name="Moran D.A.P."/>
            <person name="Shinohara A."/>
            <person name="Yoshida Y."/>
            <person name="Fujiwara M."/>
            <person name="Mori M."/>
            <person name="Tomita M."/>
            <person name="Arakawa K."/>
        </authorList>
    </citation>
    <scope>NUCLEOTIDE SEQUENCE [LARGE SCALE GENOMIC DNA]</scope>
</reference>
<proteinExistence type="inferred from homology"/>
<dbReference type="Proteomes" id="UP000499080">
    <property type="component" value="Unassembled WGS sequence"/>
</dbReference>
<protein>
    <submittedName>
        <fullName evidence="3">Glucose dehydrogenase [FAD, quinone]</fullName>
    </submittedName>
</protein>
<dbReference type="Pfam" id="PF05199">
    <property type="entry name" value="GMC_oxred_C"/>
    <property type="match status" value="1"/>
</dbReference>
<dbReference type="EMBL" id="BGPR01004817">
    <property type="protein sequence ID" value="GBN03669.1"/>
    <property type="molecule type" value="Genomic_DNA"/>
</dbReference>
<dbReference type="OrthoDB" id="269227at2759"/>
<gene>
    <name evidence="3" type="primary">Gld_26</name>
    <name evidence="3" type="ORF">AVEN_70983_1</name>
</gene>
<feature type="domain" description="Glucose-methanol-choline oxidoreductase C-terminal" evidence="2">
    <location>
        <begin position="200"/>
        <end position="311"/>
    </location>
</feature>
<dbReference type="GO" id="GO:0016614">
    <property type="term" value="F:oxidoreductase activity, acting on CH-OH group of donors"/>
    <property type="evidence" value="ECO:0007669"/>
    <property type="project" value="InterPro"/>
</dbReference>
<evidence type="ECO:0000313" key="4">
    <source>
        <dbReference type="Proteomes" id="UP000499080"/>
    </source>
</evidence>
<comment type="similarity">
    <text evidence="1">Belongs to the GMC oxidoreductase family.</text>
</comment>
<dbReference type="InterPro" id="IPR007867">
    <property type="entry name" value="GMC_OxRtase_C"/>
</dbReference>
<comment type="caution">
    <text evidence="3">The sequence shown here is derived from an EMBL/GenBank/DDBJ whole genome shotgun (WGS) entry which is preliminary data.</text>
</comment>
<accession>A0A4Y2KNJ9</accession>
<evidence type="ECO:0000259" key="2">
    <source>
        <dbReference type="Pfam" id="PF05199"/>
    </source>
</evidence>
<dbReference type="GO" id="GO:0050660">
    <property type="term" value="F:flavin adenine dinucleotide binding"/>
    <property type="evidence" value="ECO:0007669"/>
    <property type="project" value="InterPro"/>
</dbReference>
<evidence type="ECO:0000256" key="1">
    <source>
        <dbReference type="ARBA" id="ARBA00010790"/>
    </source>
</evidence>
<dbReference type="AlphaFoldDB" id="A0A4Y2KNJ9"/>
<name>A0A4Y2KNJ9_ARAVE</name>